<feature type="transmembrane region" description="Helical" evidence="8">
    <location>
        <begin position="44"/>
        <end position="60"/>
    </location>
</feature>
<keyword evidence="10" id="KW-1185">Reference proteome</keyword>
<gene>
    <name evidence="9" type="ORF">B4O97_07875</name>
</gene>
<keyword evidence="5 8" id="KW-0812">Transmembrane</keyword>
<dbReference type="NCBIfam" id="TIGR00801">
    <property type="entry name" value="ncs2"/>
    <property type="match status" value="1"/>
</dbReference>
<keyword evidence="3" id="KW-0813">Transport</keyword>
<feature type="transmembrane region" description="Helical" evidence="8">
    <location>
        <begin position="67"/>
        <end position="84"/>
    </location>
</feature>
<dbReference type="InterPro" id="IPR006042">
    <property type="entry name" value="Xan_ur_permease"/>
</dbReference>
<dbReference type="PANTHER" id="PTHR42810:SF4">
    <property type="entry name" value="URIC ACID TRANSPORTER UACT"/>
    <property type="match status" value="1"/>
</dbReference>
<dbReference type="OrthoDB" id="9779092at2"/>
<feature type="transmembrane region" description="Helical" evidence="8">
    <location>
        <begin position="90"/>
        <end position="109"/>
    </location>
</feature>
<dbReference type="RefSeq" id="WP_083049803.1">
    <property type="nucleotide sequence ID" value="NZ_CAXXQO010000003.1"/>
</dbReference>
<dbReference type="GO" id="GO:0042907">
    <property type="term" value="F:xanthine transmembrane transporter activity"/>
    <property type="evidence" value="ECO:0007669"/>
    <property type="project" value="TreeGrafter"/>
</dbReference>
<dbReference type="AlphaFoldDB" id="A0A1Y1RZ90"/>
<evidence type="ECO:0000256" key="1">
    <source>
        <dbReference type="ARBA" id="ARBA00004651"/>
    </source>
</evidence>
<protein>
    <submittedName>
        <fullName evidence="9">Uracil permease</fullName>
    </submittedName>
</protein>
<evidence type="ECO:0000313" key="9">
    <source>
        <dbReference type="EMBL" id="ORC35978.1"/>
    </source>
</evidence>
<feature type="transmembrane region" description="Helical" evidence="8">
    <location>
        <begin position="375"/>
        <end position="395"/>
    </location>
</feature>
<keyword evidence="7 8" id="KW-0472">Membrane</keyword>
<evidence type="ECO:0000256" key="5">
    <source>
        <dbReference type="ARBA" id="ARBA00022692"/>
    </source>
</evidence>
<dbReference type="STRING" id="1963862.B4O97_07875"/>
<feature type="transmembrane region" description="Helical" evidence="8">
    <location>
        <begin position="401"/>
        <end position="420"/>
    </location>
</feature>
<keyword evidence="4" id="KW-1003">Cell membrane</keyword>
<dbReference type="Proteomes" id="UP000192343">
    <property type="component" value="Unassembled WGS sequence"/>
</dbReference>
<dbReference type="InterPro" id="IPR006043">
    <property type="entry name" value="NCS2"/>
</dbReference>
<dbReference type="GO" id="GO:0005886">
    <property type="term" value="C:plasma membrane"/>
    <property type="evidence" value="ECO:0007669"/>
    <property type="project" value="UniProtKB-SubCell"/>
</dbReference>
<feature type="transmembrane region" description="Helical" evidence="8">
    <location>
        <begin position="121"/>
        <end position="138"/>
    </location>
</feature>
<feature type="transmembrane region" description="Helical" evidence="8">
    <location>
        <begin position="309"/>
        <end position="328"/>
    </location>
</feature>
<feature type="transmembrane region" description="Helical" evidence="8">
    <location>
        <begin position="228"/>
        <end position="249"/>
    </location>
</feature>
<evidence type="ECO:0000256" key="4">
    <source>
        <dbReference type="ARBA" id="ARBA00022475"/>
    </source>
</evidence>
<evidence type="ECO:0000256" key="2">
    <source>
        <dbReference type="ARBA" id="ARBA00008821"/>
    </source>
</evidence>
<evidence type="ECO:0000256" key="6">
    <source>
        <dbReference type="ARBA" id="ARBA00022989"/>
    </source>
</evidence>
<proteinExistence type="inferred from homology"/>
<dbReference type="PROSITE" id="PS01116">
    <property type="entry name" value="XANTH_URACIL_PERMASE"/>
    <property type="match status" value="1"/>
</dbReference>
<feature type="transmembrane region" description="Helical" evidence="8">
    <location>
        <begin position="340"/>
        <end position="363"/>
    </location>
</feature>
<evidence type="ECO:0000256" key="7">
    <source>
        <dbReference type="ARBA" id="ARBA00023136"/>
    </source>
</evidence>
<feature type="transmembrane region" description="Helical" evidence="8">
    <location>
        <begin position="158"/>
        <end position="178"/>
    </location>
</feature>
<comment type="subcellular location">
    <subcellularLocation>
        <location evidence="1">Cell membrane</location>
        <topology evidence="1">Multi-pass membrane protein</topology>
    </subcellularLocation>
</comment>
<dbReference type="Pfam" id="PF00860">
    <property type="entry name" value="Xan_ur_permease"/>
    <property type="match status" value="1"/>
</dbReference>
<dbReference type="PANTHER" id="PTHR42810">
    <property type="entry name" value="PURINE PERMEASE C1399.01C-RELATED"/>
    <property type="match status" value="1"/>
</dbReference>
<evidence type="ECO:0000256" key="3">
    <source>
        <dbReference type="ARBA" id="ARBA00022448"/>
    </source>
</evidence>
<comment type="caution">
    <text evidence="9">The sequence shown here is derived from an EMBL/GenBank/DDBJ whole genome shotgun (WGS) entry which is preliminary data.</text>
</comment>
<organism evidence="9 10">
    <name type="scientific">Marispirochaeta aestuarii</name>
    <dbReference type="NCBI Taxonomy" id="1963862"/>
    <lineage>
        <taxon>Bacteria</taxon>
        <taxon>Pseudomonadati</taxon>
        <taxon>Spirochaetota</taxon>
        <taxon>Spirochaetia</taxon>
        <taxon>Spirochaetales</taxon>
        <taxon>Spirochaetaceae</taxon>
        <taxon>Marispirochaeta</taxon>
    </lineage>
</organism>
<reference evidence="9 10" key="1">
    <citation type="submission" date="2017-03" db="EMBL/GenBank/DDBJ databases">
        <title>Draft Genome sequence of Marispirochaeta sp. strain JC444.</title>
        <authorList>
            <person name="Shivani Y."/>
            <person name="Subhash Y."/>
            <person name="Sasikala C."/>
            <person name="Ramana C."/>
        </authorList>
    </citation>
    <scope>NUCLEOTIDE SEQUENCE [LARGE SCALE GENOMIC DNA]</scope>
    <source>
        <strain evidence="9 10">JC444</strain>
    </source>
</reference>
<evidence type="ECO:0000313" key="10">
    <source>
        <dbReference type="Proteomes" id="UP000192343"/>
    </source>
</evidence>
<name>A0A1Y1RZ90_9SPIO</name>
<keyword evidence="6 8" id="KW-1133">Transmembrane helix</keyword>
<comment type="similarity">
    <text evidence="2">Belongs to the nucleobase:cation symporter-2 (NCS2) (TC 2.A.40) family.</text>
</comment>
<evidence type="ECO:0000256" key="8">
    <source>
        <dbReference type="SAM" id="Phobius"/>
    </source>
</evidence>
<sequence length="443" mass="46794">MSKPVYDVEQRPPLSRWIPLSFQHVFAMFSATVLVPLLTGLNPAVALFTSGIGTLLYIVITRGKVPTYLGSSFAYIAPLIAVSASYGVEYALGAGFCVGLFYLLVAFIIRQAGTGWLDRMLPPVVIGSVIIVIGLKLAPTAMNMAMYPFADPSQGYNGGFALIAAVTLGIAIVSMIVLKGFFTVIPILIGIAGGYLFTLIMGSFLPAFSLIDFTPVAEASWFGFAKLVLPKFSIVPIVTFLLVSMATIAEHLGDTMVLSKVVGRDFYKNPGIHRTLAGDGAATALASLFGGPPNTTYGENIGAMAISRVYSVWVIGGAAVIAVLLSFIQKVGALIQTIPTPVMGGISMMLFGIIASAGIRTVVESGVDYTCKRNLTITSVILVIGIGGGKIFFPITEGLNFELADVALATFVGIVLNLILPPSLNQVDEEQHVVDEAESLPEV</sequence>
<accession>A0A1Y1RZ90</accession>
<dbReference type="EMBL" id="MWQY01000007">
    <property type="protein sequence ID" value="ORC35978.1"/>
    <property type="molecule type" value="Genomic_DNA"/>
</dbReference>
<feature type="transmembrane region" description="Helical" evidence="8">
    <location>
        <begin position="185"/>
        <end position="208"/>
    </location>
</feature>